<dbReference type="GO" id="GO:0008168">
    <property type="term" value="F:methyltransferase activity"/>
    <property type="evidence" value="ECO:0007669"/>
    <property type="project" value="UniProtKB-KW"/>
</dbReference>
<sequence length="382" mass="41213">MSQARLADAIIRLEKHRNLNLPLRSRDLLGRFLLRLLWKRQLKWQVDFNLAVRDAVDALSQGGGSAGGGSAGGRDDDLAGEVEKLRAADQNIMAGLNQRLYAAIGGIRTEVTDLRLRLVDRETAADDVADRLDRIERRLAELDSAALDTRLRHAQLDLFLDQARATAPQVEVTAAPDRSAALELPVAHLLDGPVDRTRTARAAHLPVVRAAHGPVLDVAPGRGEWLEVLRSADVPASGASPNPFVVKHCAELGLAVAEADPLDVLARTDKRSLGAVTAFRFAERRDAAALSRFFDLAGQALKPGGVLLLETVDPDGPGMADFHVDPFARRPVHPTFLRFLAEVAGFSRVEVRHPEAGPLDGGSAASGADPARAGRYYLLAWV</sequence>
<organism evidence="2 3">
    <name type="scientific">Saccharothrix algeriensis</name>
    <dbReference type="NCBI Taxonomy" id="173560"/>
    <lineage>
        <taxon>Bacteria</taxon>
        <taxon>Bacillati</taxon>
        <taxon>Actinomycetota</taxon>
        <taxon>Actinomycetes</taxon>
        <taxon>Pseudonocardiales</taxon>
        <taxon>Pseudonocardiaceae</taxon>
        <taxon>Saccharothrix</taxon>
    </lineage>
</organism>
<keyword evidence="1" id="KW-0808">Transferase</keyword>
<dbReference type="Pfam" id="PF13489">
    <property type="entry name" value="Methyltransf_23"/>
    <property type="match status" value="1"/>
</dbReference>
<reference evidence="2" key="2">
    <citation type="submission" date="2021-04" db="EMBL/GenBank/DDBJ databases">
        <title>Saccharothrix algeriensis WGS.</title>
        <authorList>
            <person name="Stuskova K."/>
            <person name="Hakalova E."/>
            <person name="Tebbal A.B."/>
            <person name="Eichmeier A."/>
        </authorList>
    </citation>
    <scope>NUCLEOTIDE SEQUENCE</scope>
    <source>
        <strain evidence="2">NRRL B-24137</strain>
    </source>
</reference>
<reference evidence="1 4" key="1">
    <citation type="submission" date="2021-01" db="EMBL/GenBank/DDBJ databases">
        <title>Sequencing the genomes of 1000 actinobacteria strains.</title>
        <authorList>
            <person name="Klenk H.-P."/>
        </authorList>
    </citation>
    <scope>NUCLEOTIDE SEQUENCE [LARGE SCALE GENOMIC DNA]</scope>
    <source>
        <strain evidence="1 4">DSM 44581</strain>
    </source>
</reference>
<dbReference type="Proteomes" id="UP000671828">
    <property type="component" value="Chromosome"/>
</dbReference>
<dbReference type="InterPro" id="IPR029063">
    <property type="entry name" value="SAM-dependent_MTases_sf"/>
</dbReference>
<dbReference type="AlphaFoldDB" id="A0A8T8I572"/>
<dbReference type="EMBL" id="CP072788">
    <property type="protein sequence ID" value="QTR05781.1"/>
    <property type="molecule type" value="Genomic_DNA"/>
</dbReference>
<keyword evidence="1" id="KW-0489">Methyltransferase</keyword>
<evidence type="ECO:0000313" key="1">
    <source>
        <dbReference type="EMBL" id="MBM7812122.1"/>
    </source>
</evidence>
<dbReference type="EMBL" id="JAFBCL010000001">
    <property type="protein sequence ID" value="MBM7812122.1"/>
    <property type="molecule type" value="Genomic_DNA"/>
</dbReference>
<dbReference type="GO" id="GO:0032259">
    <property type="term" value="P:methylation"/>
    <property type="evidence" value="ECO:0007669"/>
    <property type="project" value="UniProtKB-KW"/>
</dbReference>
<proteinExistence type="predicted"/>
<protein>
    <submittedName>
        <fullName evidence="1">SAM-dependent methyltransferase</fullName>
    </submittedName>
</protein>
<dbReference type="Proteomes" id="UP001195724">
    <property type="component" value="Unassembled WGS sequence"/>
</dbReference>
<gene>
    <name evidence="2" type="ORF">J7S33_15400</name>
    <name evidence="1" type="ORF">JOE68_002987</name>
</gene>
<evidence type="ECO:0000313" key="3">
    <source>
        <dbReference type="Proteomes" id="UP000671828"/>
    </source>
</evidence>
<name>A0A8T8I572_9PSEU</name>
<accession>A0A8T8I572</accession>
<evidence type="ECO:0000313" key="4">
    <source>
        <dbReference type="Proteomes" id="UP001195724"/>
    </source>
</evidence>
<dbReference type="RefSeq" id="WP_204842930.1">
    <property type="nucleotide sequence ID" value="NZ_JAFBCL010000001.1"/>
</dbReference>
<keyword evidence="4" id="KW-1185">Reference proteome</keyword>
<dbReference type="Gene3D" id="3.40.50.150">
    <property type="entry name" value="Vaccinia Virus protein VP39"/>
    <property type="match status" value="1"/>
</dbReference>
<evidence type="ECO:0000313" key="2">
    <source>
        <dbReference type="EMBL" id="QTR05781.1"/>
    </source>
</evidence>
<dbReference type="SUPFAM" id="SSF53335">
    <property type="entry name" value="S-adenosyl-L-methionine-dependent methyltransferases"/>
    <property type="match status" value="1"/>
</dbReference>